<organism evidence="3 4">
    <name type="scientific">Hyphomicrobium sulfonivorans</name>
    <dbReference type="NCBI Taxonomy" id="121290"/>
    <lineage>
        <taxon>Bacteria</taxon>
        <taxon>Pseudomonadati</taxon>
        <taxon>Pseudomonadota</taxon>
        <taxon>Alphaproteobacteria</taxon>
        <taxon>Hyphomicrobiales</taxon>
        <taxon>Hyphomicrobiaceae</taxon>
        <taxon>Hyphomicrobium</taxon>
    </lineage>
</organism>
<dbReference type="PATRIC" id="fig|121290.4.peg.1677"/>
<dbReference type="AlphaFoldDB" id="A0A109BKN8"/>
<comment type="caution">
    <text evidence="3">The sequence shown here is derived from an EMBL/GenBank/DDBJ whole genome shotgun (WGS) entry which is preliminary data.</text>
</comment>
<gene>
    <name evidence="3" type="ORF">APY04_0866</name>
</gene>
<reference evidence="3 4" key="1">
    <citation type="submission" date="2015-10" db="EMBL/GenBank/DDBJ databases">
        <title>Transcriptomic analysis of a linuron degrading triple-species bacterial consortium.</title>
        <authorList>
            <person name="Albers P."/>
        </authorList>
    </citation>
    <scope>NUCLEOTIDE SEQUENCE [LARGE SCALE GENOMIC DNA]</scope>
    <source>
        <strain evidence="3 4">WDL6</strain>
    </source>
</reference>
<evidence type="ECO:0000259" key="2">
    <source>
        <dbReference type="Pfam" id="PF01370"/>
    </source>
</evidence>
<keyword evidence="4" id="KW-1185">Reference proteome</keyword>
<dbReference type="SUPFAM" id="SSF51735">
    <property type="entry name" value="NAD(P)-binding Rossmann-fold domains"/>
    <property type="match status" value="1"/>
</dbReference>
<keyword evidence="1" id="KW-0520">NAD</keyword>
<dbReference type="EMBL" id="LMTR01000030">
    <property type="protein sequence ID" value="KWT70586.1"/>
    <property type="molecule type" value="Genomic_DNA"/>
</dbReference>
<feature type="domain" description="NAD-dependent epimerase/dehydratase" evidence="2">
    <location>
        <begin position="105"/>
        <end position="215"/>
    </location>
</feature>
<dbReference type="InterPro" id="IPR036291">
    <property type="entry name" value="NAD(P)-bd_dom_sf"/>
</dbReference>
<dbReference type="Proteomes" id="UP000059074">
    <property type="component" value="Unassembled WGS sequence"/>
</dbReference>
<dbReference type="CDD" id="cd05266">
    <property type="entry name" value="SDR_a4"/>
    <property type="match status" value="1"/>
</dbReference>
<dbReference type="STRING" id="121290.APY04_0866"/>
<sequence>MTQANGHLVCLGLGYSAGRIAQRLAADGWRISGTARTPSGVEAIAASGYDAFLFDGTQPNAALGAALRDATHILLSAPPGTDGDPLLVQHRADLEQAPNLKWIGYLSTLGVYGNSDGEWIDETTLPRATSARGQRRIASEAEWLAFGKRIGATAQVFRLAGIYGPGRSAIERMREGTAHRIIKPGQVFNRIHVDDIAAVVCAAMERGTHDIYNVADGEPSPPQDVITYAAELLQMPPPPEVPFEEADLSPMAISFYADNRRVSNRRIREALGVELKYPNYREGLRAIVSGASV</sequence>
<accession>A0A109BKN8</accession>
<evidence type="ECO:0000313" key="3">
    <source>
        <dbReference type="EMBL" id="KWT70586.1"/>
    </source>
</evidence>
<proteinExistence type="predicted"/>
<evidence type="ECO:0000313" key="4">
    <source>
        <dbReference type="Proteomes" id="UP000059074"/>
    </source>
</evidence>
<evidence type="ECO:0000256" key="1">
    <source>
        <dbReference type="ARBA" id="ARBA00023027"/>
    </source>
</evidence>
<dbReference type="PANTHER" id="PTHR43574">
    <property type="entry name" value="EPIMERASE-RELATED"/>
    <property type="match status" value="1"/>
</dbReference>
<dbReference type="OrthoDB" id="9808276at2"/>
<dbReference type="Pfam" id="PF01370">
    <property type="entry name" value="Epimerase"/>
    <property type="match status" value="1"/>
</dbReference>
<dbReference type="InterPro" id="IPR001509">
    <property type="entry name" value="Epimerase_deHydtase"/>
</dbReference>
<dbReference type="RefSeq" id="WP_068460017.1">
    <property type="nucleotide sequence ID" value="NZ_LMTR01000030.1"/>
</dbReference>
<name>A0A109BKN8_HYPSL</name>
<protein>
    <submittedName>
        <fullName evidence="3">Nucleoside-diphosphate-sugar epimerase</fullName>
    </submittedName>
</protein>
<dbReference type="Gene3D" id="3.40.50.720">
    <property type="entry name" value="NAD(P)-binding Rossmann-like Domain"/>
    <property type="match status" value="1"/>
</dbReference>